<feature type="transmembrane region" description="Helical" evidence="1">
    <location>
        <begin position="146"/>
        <end position="163"/>
    </location>
</feature>
<evidence type="ECO:0000313" key="3">
    <source>
        <dbReference type="Proteomes" id="UP001597492"/>
    </source>
</evidence>
<organism evidence="2 3">
    <name type="scientific">Gulosibacter faecalis</name>
    <dbReference type="NCBI Taxonomy" id="272240"/>
    <lineage>
        <taxon>Bacteria</taxon>
        <taxon>Bacillati</taxon>
        <taxon>Actinomycetota</taxon>
        <taxon>Actinomycetes</taxon>
        <taxon>Micrococcales</taxon>
        <taxon>Microbacteriaceae</taxon>
        <taxon>Gulosibacter</taxon>
    </lineage>
</organism>
<gene>
    <name evidence="2" type="ORF">ACFSW7_10250</name>
</gene>
<feature type="transmembrane region" description="Helical" evidence="1">
    <location>
        <begin position="102"/>
        <end position="125"/>
    </location>
</feature>
<protein>
    <submittedName>
        <fullName evidence="2">MFS transporter</fullName>
    </submittedName>
</protein>
<feature type="transmembrane region" description="Helical" evidence="1">
    <location>
        <begin position="169"/>
        <end position="192"/>
    </location>
</feature>
<dbReference type="InterPro" id="IPR036259">
    <property type="entry name" value="MFS_trans_sf"/>
</dbReference>
<dbReference type="Gene3D" id="1.20.1250.20">
    <property type="entry name" value="MFS general substrate transporter like domains"/>
    <property type="match status" value="2"/>
</dbReference>
<evidence type="ECO:0000313" key="2">
    <source>
        <dbReference type="EMBL" id="MFD2758755.1"/>
    </source>
</evidence>
<feature type="transmembrane region" description="Helical" evidence="1">
    <location>
        <begin position="44"/>
        <end position="66"/>
    </location>
</feature>
<feature type="transmembrane region" description="Helical" evidence="1">
    <location>
        <begin position="270"/>
        <end position="289"/>
    </location>
</feature>
<dbReference type="RefSeq" id="WP_019619114.1">
    <property type="nucleotide sequence ID" value="NZ_JBHUNE010000007.1"/>
</dbReference>
<name>A0ABW5V298_9MICO</name>
<feature type="transmembrane region" description="Helical" evidence="1">
    <location>
        <begin position="328"/>
        <end position="351"/>
    </location>
</feature>
<sequence>MRHYFEVLRTRGVARLLFSQLAARFPTGMLAIGLLIHVEQRLGNYTSAGAVLAAFGIAQGIASPLGGRLMSRFGMRGVLVPTMLVCATALAVIALVPMATWLTAVVAFVAGLTVPPVSPAVRTVYPTLARGPKLVTLFSFDATLQEIVWIIGPLATIGIGAIWDPSITVLVAAVVLLAGSVWFASAPEIGLVKIPASPRRMGAVLRNPVVVIMAIVLMLALGIWGAIDASIVAHYGHDSPITGAVLVVSAVGSFAGGLLTGNLPMRRSSLTARVLLAVVGVWFALLVAANPWLLSIALFIAGASCAPVIAVANASVSARVRFSDTAEAFGWLATALMLGSSLASALAGIVIDQVGAMGGMYVAAGFITAALMFTLATFRWHPDLRGADLEPQADTGAMPIIDLRQEI</sequence>
<keyword evidence="1" id="KW-0472">Membrane</keyword>
<feature type="transmembrane region" description="Helical" evidence="1">
    <location>
        <begin position="295"/>
        <end position="316"/>
    </location>
</feature>
<dbReference type="Pfam" id="PF07690">
    <property type="entry name" value="MFS_1"/>
    <property type="match status" value="1"/>
</dbReference>
<keyword evidence="1" id="KW-0812">Transmembrane</keyword>
<accession>A0ABW5V298</accession>
<evidence type="ECO:0000256" key="1">
    <source>
        <dbReference type="SAM" id="Phobius"/>
    </source>
</evidence>
<feature type="transmembrane region" description="Helical" evidence="1">
    <location>
        <begin position="204"/>
        <end position="227"/>
    </location>
</feature>
<dbReference type="PANTHER" id="PTHR23542">
    <property type="match status" value="1"/>
</dbReference>
<dbReference type="InterPro" id="IPR011701">
    <property type="entry name" value="MFS"/>
</dbReference>
<feature type="transmembrane region" description="Helical" evidence="1">
    <location>
        <begin position="78"/>
        <end position="96"/>
    </location>
</feature>
<dbReference type="EMBL" id="JBHUNE010000007">
    <property type="protein sequence ID" value="MFD2758755.1"/>
    <property type="molecule type" value="Genomic_DNA"/>
</dbReference>
<feature type="transmembrane region" description="Helical" evidence="1">
    <location>
        <begin position="21"/>
        <end position="38"/>
    </location>
</feature>
<dbReference type="SUPFAM" id="SSF103473">
    <property type="entry name" value="MFS general substrate transporter"/>
    <property type="match status" value="1"/>
</dbReference>
<dbReference type="Proteomes" id="UP001597492">
    <property type="component" value="Unassembled WGS sequence"/>
</dbReference>
<proteinExistence type="predicted"/>
<dbReference type="PANTHER" id="PTHR23542:SF1">
    <property type="entry name" value="MAJOR FACILITATOR SUPERFAMILY (MFS) PROFILE DOMAIN-CONTAINING PROTEIN"/>
    <property type="match status" value="1"/>
</dbReference>
<reference evidence="3" key="1">
    <citation type="journal article" date="2019" name="Int. J. Syst. Evol. Microbiol.">
        <title>The Global Catalogue of Microorganisms (GCM) 10K type strain sequencing project: providing services to taxonomists for standard genome sequencing and annotation.</title>
        <authorList>
            <consortium name="The Broad Institute Genomics Platform"/>
            <consortium name="The Broad Institute Genome Sequencing Center for Infectious Disease"/>
            <person name="Wu L."/>
            <person name="Ma J."/>
        </authorList>
    </citation>
    <scope>NUCLEOTIDE SEQUENCE [LARGE SCALE GENOMIC DNA]</scope>
    <source>
        <strain evidence="3">TISTR 1514</strain>
    </source>
</reference>
<comment type="caution">
    <text evidence="2">The sequence shown here is derived from an EMBL/GenBank/DDBJ whole genome shotgun (WGS) entry which is preliminary data.</text>
</comment>
<feature type="transmembrane region" description="Helical" evidence="1">
    <location>
        <begin position="239"/>
        <end position="258"/>
    </location>
</feature>
<keyword evidence="3" id="KW-1185">Reference proteome</keyword>
<feature type="transmembrane region" description="Helical" evidence="1">
    <location>
        <begin position="357"/>
        <end position="378"/>
    </location>
</feature>
<keyword evidence="1" id="KW-1133">Transmembrane helix</keyword>